<dbReference type="Pfam" id="PF00392">
    <property type="entry name" value="GntR"/>
    <property type="match status" value="1"/>
</dbReference>
<dbReference type="EMBL" id="LABY01000136">
    <property type="protein sequence ID" value="KMO34340.1"/>
    <property type="molecule type" value="Genomic_DNA"/>
</dbReference>
<keyword evidence="3" id="KW-0804">Transcription</keyword>
<dbReference type="PANTHER" id="PTHR43537:SF49">
    <property type="entry name" value="TRANSCRIPTIONAL REGULATORY PROTEIN"/>
    <property type="match status" value="1"/>
</dbReference>
<dbReference type="PATRIC" id="fig|298794.3.peg.1149"/>
<proteinExistence type="predicted"/>
<dbReference type="SUPFAM" id="SSF48008">
    <property type="entry name" value="GntR ligand-binding domain-like"/>
    <property type="match status" value="1"/>
</dbReference>
<protein>
    <submittedName>
        <fullName evidence="5">AsnC family transcriptional regulator</fullName>
    </submittedName>
</protein>
<keyword evidence="6" id="KW-1185">Reference proteome</keyword>
<dbReference type="GO" id="GO:0003677">
    <property type="term" value="F:DNA binding"/>
    <property type="evidence" value="ECO:0007669"/>
    <property type="project" value="UniProtKB-KW"/>
</dbReference>
<dbReference type="Gene3D" id="1.10.10.10">
    <property type="entry name" value="Winged helix-like DNA-binding domain superfamily/Winged helix DNA-binding domain"/>
    <property type="match status" value="1"/>
</dbReference>
<dbReference type="InterPro" id="IPR011711">
    <property type="entry name" value="GntR_C"/>
</dbReference>
<accession>A0A0J6SGH9</accession>
<dbReference type="AlphaFoldDB" id="A0A0J6SGH9"/>
<dbReference type="CDD" id="cd07377">
    <property type="entry name" value="WHTH_GntR"/>
    <property type="match status" value="1"/>
</dbReference>
<dbReference type="Gene3D" id="1.20.120.530">
    <property type="entry name" value="GntR ligand-binding domain-like"/>
    <property type="match status" value="1"/>
</dbReference>
<dbReference type="SMART" id="SM00345">
    <property type="entry name" value="HTH_GNTR"/>
    <property type="match status" value="1"/>
</dbReference>
<dbReference type="InterPro" id="IPR036388">
    <property type="entry name" value="WH-like_DNA-bd_sf"/>
</dbReference>
<keyword evidence="2" id="KW-0238">DNA-binding</keyword>
<gene>
    <name evidence="5" type="ORF">VQ02_19245</name>
</gene>
<evidence type="ECO:0000313" key="6">
    <source>
        <dbReference type="Proteomes" id="UP000035955"/>
    </source>
</evidence>
<keyword evidence="1" id="KW-0805">Transcription regulation</keyword>
<dbReference type="RefSeq" id="WP_048445821.1">
    <property type="nucleotide sequence ID" value="NZ_LABY01000136.1"/>
</dbReference>
<dbReference type="InterPro" id="IPR000524">
    <property type="entry name" value="Tscrpt_reg_HTH_GntR"/>
</dbReference>
<dbReference type="SMART" id="SM00895">
    <property type="entry name" value="FCD"/>
    <property type="match status" value="1"/>
</dbReference>
<evidence type="ECO:0000256" key="3">
    <source>
        <dbReference type="ARBA" id="ARBA00023163"/>
    </source>
</evidence>
<sequence length="218" mass="23827">MSHAQRLRQTIEDEIVDGVLRPGDRLDEVQLAARFGVSRTPIREALLQLAVTGLIEVKPRRGAVVSTPEPARLLEMFETMAELEAACGRLAARRLTPEHQCALVAALEACRAAAAEGDTETYYAENAVFHAVIYRASRNGFLCEQALTLGRRLAPFRRIQLRARNRLRQSLAEHEGVVEAILAGDEALAGERLRAHVLVQGDRFSDLILSLPGGSAAA</sequence>
<evidence type="ECO:0000259" key="4">
    <source>
        <dbReference type="PROSITE" id="PS50949"/>
    </source>
</evidence>
<dbReference type="InterPro" id="IPR036390">
    <property type="entry name" value="WH_DNA-bd_sf"/>
</dbReference>
<dbReference type="PRINTS" id="PR00035">
    <property type="entry name" value="HTHGNTR"/>
</dbReference>
<dbReference type="OrthoDB" id="9789310at2"/>
<dbReference type="GO" id="GO:0003700">
    <property type="term" value="F:DNA-binding transcription factor activity"/>
    <property type="evidence" value="ECO:0007669"/>
    <property type="project" value="InterPro"/>
</dbReference>
<name>A0A0J6SGH9_9HYPH</name>
<dbReference type="PROSITE" id="PS50949">
    <property type="entry name" value="HTH_GNTR"/>
    <property type="match status" value="1"/>
</dbReference>
<comment type="caution">
    <text evidence="5">The sequence shown here is derived from an EMBL/GenBank/DDBJ whole genome shotgun (WGS) entry which is preliminary data.</text>
</comment>
<feature type="domain" description="HTH gntR-type" evidence="4">
    <location>
        <begin position="1"/>
        <end position="68"/>
    </location>
</feature>
<dbReference type="Proteomes" id="UP000035955">
    <property type="component" value="Unassembled WGS sequence"/>
</dbReference>
<organism evidence="5 6">
    <name type="scientific">Methylobacterium variabile</name>
    <dbReference type="NCBI Taxonomy" id="298794"/>
    <lineage>
        <taxon>Bacteria</taxon>
        <taxon>Pseudomonadati</taxon>
        <taxon>Pseudomonadota</taxon>
        <taxon>Alphaproteobacteria</taxon>
        <taxon>Hyphomicrobiales</taxon>
        <taxon>Methylobacteriaceae</taxon>
        <taxon>Methylobacterium</taxon>
    </lineage>
</organism>
<dbReference type="PANTHER" id="PTHR43537">
    <property type="entry name" value="TRANSCRIPTIONAL REGULATOR, GNTR FAMILY"/>
    <property type="match status" value="1"/>
</dbReference>
<evidence type="ECO:0000256" key="1">
    <source>
        <dbReference type="ARBA" id="ARBA00023015"/>
    </source>
</evidence>
<evidence type="ECO:0000256" key="2">
    <source>
        <dbReference type="ARBA" id="ARBA00023125"/>
    </source>
</evidence>
<evidence type="ECO:0000313" key="5">
    <source>
        <dbReference type="EMBL" id="KMO34340.1"/>
    </source>
</evidence>
<dbReference type="InterPro" id="IPR008920">
    <property type="entry name" value="TF_FadR/GntR_C"/>
</dbReference>
<dbReference type="Pfam" id="PF07729">
    <property type="entry name" value="FCD"/>
    <property type="match status" value="1"/>
</dbReference>
<dbReference type="SUPFAM" id="SSF46785">
    <property type="entry name" value="Winged helix' DNA-binding domain"/>
    <property type="match status" value="1"/>
</dbReference>
<reference evidence="5 6" key="1">
    <citation type="submission" date="2015-03" db="EMBL/GenBank/DDBJ databases">
        <title>Genome sequencing of Methylobacterium variabile DSM 16961.</title>
        <authorList>
            <person name="Chaudhry V."/>
            <person name="Patil P.B."/>
        </authorList>
    </citation>
    <scope>NUCLEOTIDE SEQUENCE [LARGE SCALE GENOMIC DNA]</scope>
    <source>
        <strain evidence="5 6">DSM 16961</strain>
    </source>
</reference>